<keyword evidence="3 7" id="KW-0812">Transmembrane</keyword>
<dbReference type="Proteomes" id="UP001610446">
    <property type="component" value="Unassembled WGS sequence"/>
</dbReference>
<feature type="transmembrane region" description="Helical" evidence="7">
    <location>
        <begin position="347"/>
        <end position="365"/>
    </location>
</feature>
<feature type="transmembrane region" description="Helical" evidence="7">
    <location>
        <begin position="439"/>
        <end position="460"/>
    </location>
</feature>
<feature type="transmembrane region" description="Helical" evidence="7">
    <location>
        <begin position="121"/>
        <end position="138"/>
    </location>
</feature>
<dbReference type="PANTHER" id="PTHR43791">
    <property type="entry name" value="PERMEASE-RELATED"/>
    <property type="match status" value="1"/>
</dbReference>
<evidence type="ECO:0000256" key="3">
    <source>
        <dbReference type="ARBA" id="ARBA00022692"/>
    </source>
</evidence>
<comment type="caution">
    <text evidence="9">The sequence shown here is derived from an EMBL/GenBank/DDBJ whole genome shotgun (WGS) entry which is preliminary data.</text>
</comment>
<keyword evidence="10" id="KW-1185">Reference proteome</keyword>
<feature type="transmembrane region" description="Helical" evidence="7">
    <location>
        <begin position="150"/>
        <end position="172"/>
    </location>
</feature>
<proteinExistence type="predicted"/>
<protein>
    <submittedName>
        <fullName evidence="9">Major facilitator superfamily domain-containing protein</fullName>
    </submittedName>
</protein>
<evidence type="ECO:0000313" key="10">
    <source>
        <dbReference type="Proteomes" id="UP001610446"/>
    </source>
</evidence>
<evidence type="ECO:0000256" key="4">
    <source>
        <dbReference type="ARBA" id="ARBA00022989"/>
    </source>
</evidence>
<evidence type="ECO:0000256" key="6">
    <source>
        <dbReference type="SAM" id="MobiDB-lite"/>
    </source>
</evidence>
<feature type="transmembrane region" description="Helical" evidence="7">
    <location>
        <begin position="317"/>
        <end position="335"/>
    </location>
</feature>
<feature type="region of interest" description="Disordered" evidence="6">
    <location>
        <begin position="1"/>
        <end position="26"/>
    </location>
</feature>
<dbReference type="EMBL" id="JBFXLU010000139">
    <property type="protein sequence ID" value="KAL2838973.1"/>
    <property type="molecule type" value="Genomic_DNA"/>
</dbReference>
<reference evidence="9 10" key="1">
    <citation type="submission" date="2024-07" db="EMBL/GenBank/DDBJ databases">
        <title>Section-level genome sequencing and comparative genomics of Aspergillus sections Usti and Cavernicolus.</title>
        <authorList>
            <consortium name="Lawrence Berkeley National Laboratory"/>
            <person name="Nybo J.L."/>
            <person name="Vesth T.C."/>
            <person name="Theobald S."/>
            <person name="Frisvad J.C."/>
            <person name="Larsen T.O."/>
            <person name="Kjaerboelling I."/>
            <person name="Rothschild-Mancinelli K."/>
            <person name="Lyhne E.K."/>
            <person name="Kogle M.E."/>
            <person name="Barry K."/>
            <person name="Clum A."/>
            <person name="Na H."/>
            <person name="Ledsgaard L."/>
            <person name="Lin J."/>
            <person name="Lipzen A."/>
            <person name="Kuo A."/>
            <person name="Riley R."/>
            <person name="Mondo S."/>
            <person name="Labutti K."/>
            <person name="Haridas S."/>
            <person name="Pangalinan J."/>
            <person name="Salamov A.A."/>
            <person name="Simmons B.A."/>
            <person name="Magnuson J.K."/>
            <person name="Chen J."/>
            <person name="Drula E."/>
            <person name="Henrissat B."/>
            <person name="Wiebenga A."/>
            <person name="Lubbers R.J."/>
            <person name="Gomes A.C."/>
            <person name="Makela M.R."/>
            <person name="Stajich J."/>
            <person name="Grigoriev I.V."/>
            <person name="Mortensen U.H."/>
            <person name="De Vries R.P."/>
            <person name="Baker S.E."/>
            <person name="Andersen M.R."/>
        </authorList>
    </citation>
    <scope>NUCLEOTIDE SEQUENCE [LARGE SCALE GENOMIC DNA]</scope>
    <source>
        <strain evidence="9 10">CBS 123904</strain>
    </source>
</reference>
<gene>
    <name evidence="9" type="ORF">BJY01DRAFT_237267</name>
</gene>
<feature type="transmembrane region" description="Helical" evidence="7">
    <location>
        <begin position="48"/>
        <end position="69"/>
    </location>
</feature>
<dbReference type="Pfam" id="PF07690">
    <property type="entry name" value="MFS_1"/>
    <property type="match status" value="1"/>
</dbReference>
<feature type="transmembrane region" description="Helical" evidence="7">
    <location>
        <begin position="184"/>
        <end position="205"/>
    </location>
</feature>
<evidence type="ECO:0000256" key="2">
    <source>
        <dbReference type="ARBA" id="ARBA00022448"/>
    </source>
</evidence>
<keyword evidence="4 7" id="KW-1133">Transmembrane helix</keyword>
<evidence type="ECO:0000259" key="8">
    <source>
        <dbReference type="PROSITE" id="PS50850"/>
    </source>
</evidence>
<feature type="compositionally biased region" description="Basic and acidic residues" evidence="6">
    <location>
        <begin position="1"/>
        <end position="22"/>
    </location>
</feature>
<name>A0ABR4JFZ4_9EURO</name>
<organism evidence="9 10">
    <name type="scientific">Aspergillus pseudoustus</name>
    <dbReference type="NCBI Taxonomy" id="1810923"/>
    <lineage>
        <taxon>Eukaryota</taxon>
        <taxon>Fungi</taxon>
        <taxon>Dikarya</taxon>
        <taxon>Ascomycota</taxon>
        <taxon>Pezizomycotina</taxon>
        <taxon>Eurotiomycetes</taxon>
        <taxon>Eurotiomycetidae</taxon>
        <taxon>Eurotiales</taxon>
        <taxon>Aspergillaceae</taxon>
        <taxon>Aspergillus</taxon>
        <taxon>Aspergillus subgen. Nidulantes</taxon>
    </lineage>
</organism>
<dbReference type="SUPFAM" id="SSF103473">
    <property type="entry name" value="MFS general substrate transporter"/>
    <property type="match status" value="1"/>
</dbReference>
<evidence type="ECO:0000313" key="9">
    <source>
        <dbReference type="EMBL" id="KAL2838973.1"/>
    </source>
</evidence>
<feature type="transmembrane region" description="Helical" evidence="7">
    <location>
        <begin position="284"/>
        <end position="305"/>
    </location>
</feature>
<evidence type="ECO:0000256" key="1">
    <source>
        <dbReference type="ARBA" id="ARBA00004141"/>
    </source>
</evidence>
<dbReference type="Gene3D" id="1.20.1250.20">
    <property type="entry name" value="MFS general substrate transporter like domains"/>
    <property type="match status" value="2"/>
</dbReference>
<feature type="domain" description="Major facilitator superfamily (MFS) profile" evidence="8">
    <location>
        <begin position="56"/>
        <end position="460"/>
    </location>
</feature>
<comment type="subcellular location">
    <subcellularLocation>
        <location evidence="1">Membrane</location>
        <topology evidence="1">Multi-pass membrane protein</topology>
    </subcellularLocation>
</comment>
<feature type="transmembrane region" description="Helical" evidence="7">
    <location>
        <begin position="89"/>
        <end position="109"/>
    </location>
</feature>
<accession>A0ABR4JFZ4</accession>
<keyword evidence="5 7" id="KW-0472">Membrane</keyword>
<evidence type="ECO:0000256" key="5">
    <source>
        <dbReference type="ARBA" id="ARBA00023136"/>
    </source>
</evidence>
<feature type="transmembrane region" description="Helical" evidence="7">
    <location>
        <begin position="371"/>
        <end position="393"/>
    </location>
</feature>
<dbReference type="InterPro" id="IPR036259">
    <property type="entry name" value="MFS_trans_sf"/>
</dbReference>
<feature type="transmembrane region" description="Helical" evidence="7">
    <location>
        <begin position="405"/>
        <end position="427"/>
    </location>
</feature>
<keyword evidence="2" id="KW-0813">Transport</keyword>
<dbReference type="InterPro" id="IPR020846">
    <property type="entry name" value="MFS_dom"/>
</dbReference>
<dbReference type="InterPro" id="IPR011701">
    <property type="entry name" value="MFS"/>
</dbReference>
<dbReference type="PROSITE" id="PS50850">
    <property type="entry name" value="MFS"/>
    <property type="match status" value="1"/>
</dbReference>
<evidence type="ECO:0000256" key="7">
    <source>
        <dbReference type="SAM" id="Phobius"/>
    </source>
</evidence>
<dbReference type="PANTHER" id="PTHR43791:SF39">
    <property type="entry name" value="TRANSPORTER LIZ1_SEO1, PUTATIVE (AFU_ORTHOLOGUE AFUA_3G00980)-RELATED"/>
    <property type="match status" value="1"/>
</dbReference>
<sequence length="471" mass="52958">MSSKDLEVAVRDHPEGSERSDVSDPPVKKTKWRYLWDSFDKSPEERRFILKLDLGLLLAACLGFFIKYLDQSNLNNAFVSGMKEDLGMYANQLNYVQTLWTVGYIIGEVPSNILITRVRPSIWISAMQIVWSVLTMAMSRCSTVTQLYVLRFFIGLAESGFYPGMSYLIGSWYRKDEIAKRSGIFNASSAVATMFSGYLMTGMIGLDGKHGFKGWQWLFIMDGVISLPIAVASIFLIPDSPENTRAWYFNENDKKIALQRMELEGRGKPSPYTKAKIIKILKSWHIYLLPLIYVVQAVFALWLKAMGTYSVAQINNYPTITSAVQIIATLVYAWVSDSVLGGKRHPLVIFSGIFSLILYISMAVWDIAEGWKWACFVLMGQSIALSPMIFTWANEICSDDAEERAIVVAATNDFAYVINAWLPLIIWKQVDAPVFRKGYITAACMAVGLIAVASIIPALIRRDVRKRVVAG</sequence>
<feature type="transmembrane region" description="Helical" evidence="7">
    <location>
        <begin position="217"/>
        <end position="237"/>
    </location>
</feature>